<feature type="region of interest" description="Disordered" evidence="6">
    <location>
        <begin position="385"/>
        <end position="407"/>
    </location>
</feature>
<evidence type="ECO:0000259" key="7">
    <source>
        <dbReference type="PROSITE" id="PS50863"/>
    </source>
</evidence>
<dbReference type="Gramene" id="KQJ89058">
    <property type="protein sequence ID" value="KQJ89058"/>
    <property type="gene ID" value="BRADI_4g23270v3"/>
</dbReference>
<dbReference type="InterPro" id="IPR044837">
    <property type="entry name" value="REM16-like"/>
</dbReference>
<dbReference type="EnsemblPlants" id="KQJ89058">
    <property type="protein sequence ID" value="KQJ89058"/>
    <property type="gene ID" value="BRADI_4g23270v3"/>
</dbReference>
<dbReference type="GO" id="GO:0005634">
    <property type="term" value="C:nucleus"/>
    <property type="evidence" value="ECO:0007669"/>
    <property type="project" value="UniProtKB-SubCell"/>
</dbReference>
<evidence type="ECO:0000313" key="9">
    <source>
        <dbReference type="EnsemblPlants" id="KQJ89058"/>
    </source>
</evidence>
<keyword evidence="2" id="KW-0805">Transcription regulation</keyword>
<dbReference type="InterPro" id="IPR015300">
    <property type="entry name" value="DNA-bd_pseudobarrel_sf"/>
</dbReference>
<dbReference type="RefSeq" id="XP_003576206.1">
    <property type="nucleotide sequence ID" value="XM_003576158.4"/>
</dbReference>
<dbReference type="SUPFAM" id="SSF101936">
    <property type="entry name" value="DNA-binding pseudobarrel domain"/>
    <property type="match status" value="2"/>
</dbReference>
<protein>
    <recommendedName>
        <fullName evidence="7">TF-B3 domain-containing protein</fullName>
    </recommendedName>
</protein>
<evidence type="ECO:0000256" key="4">
    <source>
        <dbReference type="ARBA" id="ARBA00023163"/>
    </source>
</evidence>
<dbReference type="KEGG" id="bdi:100822154"/>
<feature type="domain" description="TF-B3" evidence="7">
    <location>
        <begin position="474"/>
        <end position="569"/>
    </location>
</feature>
<keyword evidence="4" id="KW-0804">Transcription</keyword>
<evidence type="ECO:0000313" key="8">
    <source>
        <dbReference type="EMBL" id="KQJ89058.1"/>
    </source>
</evidence>
<evidence type="ECO:0000256" key="1">
    <source>
        <dbReference type="ARBA" id="ARBA00004123"/>
    </source>
</evidence>
<dbReference type="OMA" id="FESTNHE"/>
<evidence type="ECO:0000256" key="3">
    <source>
        <dbReference type="ARBA" id="ARBA00023125"/>
    </source>
</evidence>
<reference evidence="8 9" key="1">
    <citation type="journal article" date="2010" name="Nature">
        <title>Genome sequencing and analysis of the model grass Brachypodium distachyon.</title>
        <authorList>
            <consortium name="International Brachypodium Initiative"/>
        </authorList>
    </citation>
    <scope>NUCLEOTIDE SEQUENCE [LARGE SCALE GENOMIC DNA]</scope>
    <source>
        <strain evidence="8 9">Bd21</strain>
    </source>
</reference>
<dbReference type="eggNOG" id="ENOG502QSIS">
    <property type="taxonomic scope" value="Eukaryota"/>
</dbReference>
<evidence type="ECO:0000313" key="10">
    <source>
        <dbReference type="Proteomes" id="UP000008810"/>
    </source>
</evidence>
<evidence type="ECO:0000256" key="6">
    <source>
        <dbReference type="SAM" id="MobiDB-lite"/>
    </source>
</evidence>
<dbReference type="EMBL" id="CM000883">
    <property type="protein sequence ID" value="KQJ89058.1"/>
    <property type="molecule type" value="Genomic_DNA"/>
</dbReference>
<dbReference type="GeneID" id="100822154"/>
<feature type="region of interest" description="Disordered" evidence="6">
    <location>
        <begin position="262"/>
        <end position="281"/>
    </location>
</feature>
<feature type="region of interest" description="Disordered" evidence="6">
    <location>
        <begin position="1"/>
        <end position="73"/>
    </location>
</feature>
<dbReference type="GO" id="GO:0003677">
    <property type="term" value="F:DNA binding"/>
    <property type="evidence" value="ECO:0007669"/>
    <property type="project" value="UniProtKB-KW"/>
</dbReference>
<dbReference type="PROSITE" id="PS50863">
    <property type="entry name" value="B3"/>
    <property type="match status" value="2"/>
</dbReference>
<dbReference type="Gene3D" id="2.40.330.10">
    <property type="entry name" value="DNA-binding pseudobarrel domain"/>
    <property type="match status" value="2"/>
</dbReference>
<dbReference type="InterPro" id="IPR003340">
    <property type="entry name" value="B3_DNA-bd"/>
</dbReference>
<name>I1IMS6_BRADI</name>
<dbReference type="ExpressionAtlas" id="I1IMS6">
    <property type="expression patterns" value="baseline"/>
</dbReference>
<feature type="domain" description="TF-B3" evidence="7">
    <location>
        <begin position="77"/>
        <end position="170"/>
    </location>
</feature>
<feature type="compositionally biased region" description="Basic and acidic residues" evidence="6">
    <location>
        <begin position="56"/>
        <end position="73"/>
    </location>
</feature>
<evidence type="ECO:0000256" key="2">
    <source>
        <dbReference type="ARBA" id="ARBA00023015"/>
    </source>
</evidence>
<sequence length="582" mass="65243">MARRQEQGSRRREQQERERRRREELEREESTAAGEKEKEKEKEKEESTVAAAMVATEKENGEDKEKEKEGEEEKFGQQFFRVFLPQQYGERLRIPLSFNQYLRNQPAGMVSLKGQSGNIWLAELAVDTEGLFFANGWKEFVRDHSIETGHFLTFRYDGRSKFSVVVFDGKCIEKPSAFHARPCKDLIVKLENGEGDMGMNATDPSQILVSPLGGSNENTRERVSEMDANGTILQRCSSVLEKGKKISPGVLVGTNKTASTSLNKDMSVSDQSESVPNEESIGTTRKRIREMDANGSTSEKCSKVSEMVMKKGPEASVVNNEASTSLNMDMNAAGPAESLLATPEDSNGTTRKRVKEINVNDSTFKKCSSASVKGKEKCPVASVGTYKSTTTSRNSTEESDSESSMLEQSISSIKAEISSPMRLRKNKDVPKCGKYIATGQRQLLVISQRPPVTEEQKNHALQRAKKFKSKNPFALQIMKESYVYVGFFMNLPCGFVRDCLPRANKKLKLWDPQGKSWDVNYVYYSARAVGAFSGGWSKFSLGNNLEKFDICVFELISKDDIKVHIYRVVPEITPFLPGTNRK</sequence>
<keyword evidence="3" id="KW-0238">DNA-binding</keyword>
<dbReference type="AlphaFoldDB" id="I1IMS6"/>
<reference evidence="8" key="2">
    <citation type="submission" date="2017-06" db="EMBL/GenBank/DDBJ databases">
        <title>WGS assembly of Brachypodium distachyon.</title>
        <authorList>
            <consortium name="The International Brachypodium Initiative"/>
            <person name="Lucas S."/>
            <person name="Harmon-Smith M."/>
            <person name="Lail K."/>
            <person name="Tice H."/>
            <person name="Grimwood J."/>
            <person name="Bruce D."/>
            <person name="Barry K."/>
            <person name="Shu S."/>
            <person name="Lindquist E."/>
            <person name="Wang M."/>
            <person name="Pitluck S."/>
            <person name="Vogel J.P."/>
            <person name="Garvin D.F."/>
            <person name="Mockler T.C."/>
            <person name="Schmutz J."/>
            <person name="Rokhsar D."/>
            <person name="Bevan M.W."/>
        </authorList>
    </citation>
    <scope>NUCLEOTIDE SEQUENCE</scope>
    <source>
        <strain evidence="8">Bd21</strain>
    </source>
</reference>
<dbReference type="HOGENOM" id="CLU_015069_1_4_1"/>
<dbReference type="Pfam" id="PF02362">
    <property type="entry name" value="B3"/>
    <property type="match status" value="2"/>
</dbReference>
<keyword evidence="10" id="KW-1185">Reference proteome</keyword>
<reference evidence="9" key="3">
    <citation type="submission" date="2018-08" db="UniProtKB">
        <authorList>
            <consortium name="EnsemblPlants"/>
        </authorList>
    </citation>
    <scope>IDENTIFICATION</scope>
    <source>
        <strain evidence="9">cv. Bd21</strain>
    </source>
</reference>
<dbReference type="CDD" id="cd10017">
    <property type="entry name" value="B3_DNA"/>
    <property type="match status" value="2"/>
</dbReference>
<dbReference type="PANTHER" id="PTHR31391">
    <property type="entry name" value="B3 DOMAIN-CONTAINING PROTEIN OS11G0197600-RELATED"/>
    <property type="match status" value="1"/>
</dbReference>
<dbReference type="STRING" id="15368.I1IMS6"/>
<dbReference type="Proteomes" id="UP000008810">
    <property type="component" value="Chromosome 4"/>
</dbReference>
<organism evidence="8">
    <name type="scientific">Brachypodium distachyon</name>
    <name type="common">Purple false brome</name>
    <name type="synonym">Trachynia distachya</name>
    <dbReference type="NCBI Taxonomy" id="15368"/>
    <lineage>
        <taxon>Eukaryota</taxon>
        <taxon>Viridiplantae</taxon>
        <taxon>Streptophyta</taxon>
        <taxon>Embryophyta</taxon>
        <taxon>Tracheophyta</taxon>
        <taxon>Spermatophyta</taxon>
        <taxon>Magnoliopsida</taxon>
        <taxon>Liliopsida</taxon>
        <taxon>Poales</taxon>
        <taxon>Poaceae</taxon>
        <taxon>BOP clade</taxon>
        <taxon>Pooideae</taxon>
        <taxon>Stipodae</taxon>
        <taxon>Brachypodieae</taxon>
        <taxon>Brachypodium</taxon>
    </lineage>
</organism>
<evidence type="ECO:0000256" key="5">
    <source>
        <dbReference type="ARBA" id="ARBA00023242"/>
    </source>
</evidence>
<comment type="subcellular location">
    <subcellularLocation>
        <location evidence="1">Nucleus</location>
    </subcellularLocation>
</comment>
<accession>I1IMS6</accession>
<proteinExistence type="predicted"/>
<gene>
    <name evidence="9" type="primary">LOC100822154</name>
    <name evidence="8" type="ORF">BRADI_4g23270v3</name>
</gene>
<keyword evidence="5" id="KW-0539">Nucleus</keyword>
<feature type="compositionally biased region" description="Basic and acidic residues" evidence="6">
    <location>
        <begin position="1"/>
        <end position="47"/>
    </location>
</feature>
<dbReference type="PANTHER" id="PTHR31391:SF155">
    <property type="entry name" value="B3 DOMAIN-CONTAINING PROTEIN OS11G0197600"/>
    <property type="match status" value="1"/>
</dbReference>
<dbReference type="SMART" id="SM01019">
    <property type="entry name" value="B3"/>
    <property type="match status" value="2"/>
</dbReference>
<dbReference type="OrthoDB" id="1666376at2759"/>